<proteinExistence type="predicted"/>
<evidence type="ECO:0000313" key="3">
    <source>
        <dbReference type="EMBL" id="KAE9279535.1"/>
    </source>
</evidence>
<dbReference type="EMBL" id="QXFT01004202">
    <property type="protein sequence ID" value="KAE9279535.1"/>
    <property type="molecule type" value="Genomic_DNA"/>
</dbReference>
<evidence type="ECO:0000256" key="1">
    <source>
        <dbReference type="SAM" id="MobiDB-lite"/>
    </source>
</evidence>
<comment type="caution">
    <text evidence="3">The sequence shown here is derived from an EMBL/GenBank/DDBJ whole genome shotgun (WGS) entry which is preliminary data.</text>
</comment>
<protein>
    <recommendedName>
        <fullName evidence="5">RxLR effector protein</fullName>
    </recommendedName>
</protein>
<keyword evidence="2" id="KW-0732">Signal</keyword>
<gene>
    <name evidence="3" type="ORF">PR003_g28211</name>
</gene>
<feature type="chain" id="PRO_5025584175" description="RxLR effector protein" evidence="2">
    <location>
        <begin position="18"/>
        <end position="118"/>
    </location>
</feature>
<organism evidence="3 4">
    <name type="scientific">Phytophthora rubi</name>
    <dbReference type="NCBI Taxonomy" id="129364"/>
    <lineage>
        <taxon>Eukaryota</taxon>
        <taxon>Sar</taxon>
        <taxon>Stramenopiles</taxon>
        <taxon>Oomycota</taxon>
        <taxon>Peronosporomycetes</taxon>
        <taxon>Peronosporales</taxon>
        <taxon>Peronosporaceae</taxon>
        <taxon>Phytophthora</taxon>
    </lineage>
</organism>
<evidence type="ECO:0008006" key="5">
    <source>
        <dbReference type="Google" id="ProtNLM"/>
    </source>
</evidence>
<feature type="region of interest" description="Disordered" evidence="1">
    <location>
        <begin position="19"/>
        <end position="42"/>
    </location>
</feature>
<evidence type="ECO:0000256" key="2">
    <source>
        <dbReference type="SAM" id="SignalP"/>
    </source>
</evidence>
<reference evidence="3 4" key="1">
    <citation type="submission" date="2018-08" db="EMBL/GenBank/DDBJ databases">
        <title>Genomic investigation of the strawberry pathogen Phytophthora fragariae indicates pathogenicity is determined by transcriptional variation in three key races.</title>
        <authorList>
            <person name="Adams T.M."/>
            <person name="Armitage A.D."/>
            <person name="Sobczyk M.K."/>
            <person name="Bates H.J."/>
            <person name="Dunwell J.M."/>
            <person name="Nellist C.F."/>
            <person name="Harrison R.J."/>
        </authorList>
    </citation>
    <scope>NUCLEOTIDE SEQUENCE [LARGE SCALE GENOMIC DNA]</scope>
    <source>
        <strain evidence="3 4">SCRP333</strain>
    </source>
</reference>
<feature type="signal peptide" evidence="2">
    <location>
        <begin position="1"/>
        <end position="17"/>
    </location>
</feature>
<dbReference type="Proteomes" id="UP000434957">
    <property type="component" value="Unassembled WGS sequence"/>
</dbReference>
<accession>A0A6A4BVP8</accession>
<evidence type="ECO:0000313" key="4">
    <source>
        <dbReference type="Proteomes" id="UP000434957"/>
    </source>
</evidence>
<sequence>MIFFVLLCICTALCGLGRERPDRDPNGLRVKPPSPTDRDAGTCSMVRDYQAKAQRGLRETATEAKRRTAMIGAWTGVVALTRSYVFLDTAPGRCRGLRDVPNRDFVQYPSYSWRTQND</sequence>
<dbReference type="AlphaFoldDB" id="A0A6A4BVP8"/>
<keyword evidence="4" id="KW-1185">Reference proteome</keyword>
<name>A0A6A4BVP8_9STRA</name>